<feature type="compositionally biased region" description="Low complexity" evidence="1">
    <location>
        <begin position="75"/>
        <end position="121"/>
    </location>
</feature>
<dbReference type="EnsemblMetazoa" id="AATE014549-RA">
    <property type="protein sequence ID" value="AATE014549-PA.1"/>
    <property type="gene ID" value="AATE014549"/>
</dbReference>
<evidence type="ECO:0000313" key="2">
    <source>
        <dbReference type="EnsemblMetazoa" id="AATE014549-PA.1"/>
    </source>
</evidence>
<organism evidence="2">
    <name type="scientific">Anopheles atroparvus</name>
    <name type="common">European mosquito</name>
    <dbReference type="NCBI Taxonomy" id="41427"/>
    <lineage>
        <taxon>Eukaryota</taxon>
        <taxon>Metazoa</taxon>
        <taxon>Ecdysozoa</taxon>
        <taxon>Arthropoda</taxon>
        <taxon>Hexapoda</taxon>
        <taxon>Insecta</taxon>
        <taxon>Pterygota</taxon>
        <taxon>Neoptera</taxon>
        <taxon>Endopterygota</taxon>
        <taxon>Diptera</taxon>
        <taxon>Nematocera</taxon>
        <taxon>Culicoidea</taxon>
        <taxon>Culicidae</taxon>
        <taxon>Anophelinae</taxon>
        <taxon>Anopheles</taxon>
    </lineage>
</organism>
<protein>
    <submittedName>
        <fullName evidence="2">Uncharacterized protein</fullName>
    </submittedName>
</protein>
<name>A0A182JAP3_ANOAO</name>
<proteinExistence type="predicted"/>
<dbReference type="AlphaFoldDB" id="A0A182JAP3"/>
<feature type="region of interest" description="Disordered" evidence="1">
    <location>
        <begin position="71"/>
        <end position="131"/>
    </location>
</feature>
<reference evidence="2" key="1">
    <citation type="submission" date="2022-08" db="UniProtKB">
        <authorList>
            <consortium name="EnsemblMetazoa"/>
        </authorList>
    </citation>
    <scope>IDENTIFICATION</scope>
    <source>
        <strain evidence="2">EBRO</strain>
    </source>
</reference>
<sequence>MSWLKLNDSLNKVKGSITTFTQEVFADGIIDEDNSDQNPVRELNVAREKIDELTELCVTQDQEIATLRKQVAEYQQQLHHPQQSHPAPSSSSAPQPSSSASSAKHSGELLLAAAASSSGSSKPSTRCGSNYASYHRVKPFCCLRTHRAGK</sequence>
<feature type="compositionally biased region" description="Polar residues" evidence="1">
    <location>
        <begin position="122"/>
        <end position="131"/>
    </location>
</feature>
<accession>A0A182JAP3</accession>
<evidence type="ECO:0000256" key="1">
    <source>
        <dbReference type="SAM" id="MobiDB-lite"/>
    </source>
</evidence>
<dbReference type="VEuPathDB" id="VectorBase:AATE014549"/>